<keyword evidence="2" id="KW-1185">Reference proteome</keyword>
<evidence type="ECO:0000313" key="2">
    <source>
        <dbReference type="Proteomes" id="UP001497535"/>
    </source>
</evidence>
<dbReference type="EMBL" id="CAVMJV010000004">
    <property type="protein sequence ID" value="CAK5024746.1"/>
    <property type="molecule type" value="Genomic_DNA"/>
</dbReference>
<reference evidence="1" key="1">
    <citation type="submission" date="2023-11" db="EMBL/GenBank/DDBJ databases">
        <authorList>
            <person name="Poullet M."/>
        </authorList>
    </citation>
    <scope>NUCLEOTIDE SEQUENCE</scope>
    <source>
        <strain evidence="1">E1834</strain>
    </source>
</reference>
<gene>
    <name evidence="1" type="ORF">MENTE1834_LOCUS5591</name>
</gene>
<organism evidence="1 2">
    <name type="scientific">Meloidogyne enterolobii</name>
    <name type="common">Root-knot nematode worm</name>
    <name type="synonym">Meloidogyne mayaguensis</name>
    <dbReference type="NCBI Taxonomy" id="390850"/>
    <lineage>
        <taxon>Eukaryota</taxon>
        <taxon>Metazoa</taxon>
        <taxon>Ecdysozoa</taxon>
        <taxon>Nematoda</taxon>
        <taxon>Chromadorea</taxon>
        <taxon>Rhabditida</taxon>
        <taxon>Tylenchina</taxon>
        <taxon>Tylenchomorpha</taxon>
        <taxon>Tylenchoidea</taxon>
        <taxon>Meloidogynidae</taxon>
        <taxon>Meloidogyninae</taxon>
        <taxon>Meloidogyne</taxon>
    </lineage>
</organism>
<protein>
    <submittedName>
        <fullName evidence="1">Uncharacterized protein</fullName>
    </submittedName>
</protein>
<accession>A0ACB0XZQ5</accession>
<comment type="caution">
    <text evidence="1">The sequence shown here is derived from an EMBL/GenBank/DDBJ whole genome shotgun (WGS) entry which is preliminary data.</text>
</comment>
<dbReference type="Proteomes" id="UP001497535">
    <property type="component" value="Unassembled WGS sequence"/>
</dbReference>
<sequence>MPSDNKPNVIFIGGPMGSGKTTFARQLADIYGYEFVEGDDFHSDEMKQKMASGIPLTDEDRRPWLLSLAALWQNNKERKMIIACSALKKDILLGSNDEATQHKVKIILLKVSEDNLRSRLAKRLKEDPKHFAPPSLLQSQLEAFEVFFYFLWDKLLGFIRSVNFKKSSKNSKLPVNEPNVYIMENNEDSYGPAMDLFNNLC</sequence>
<proteinExistence type="predicted"/>
<evidence type="ECO:0000313" key="1">
    <source>
        <dbReference type="EMBL" id="CAK5024746.1"/>
    </source>
</evidence>
<name>A0ACB0XZQ5_MELEN</name>